<dbReference type="EC" id="2.1.1.-" evidence="4"/>
<dbReference type="Pfam" id="PF13489">
    <property type="entry name" value="Methyltransf_23"/>
    <property type="match status" value="1"/>
</dbReference>
<dbReference type="PANTHER" id="PTHR22809:SF14">
    <property type="entry name" value="TRNA N(3)-METHYLCYTIDINE METHYLTRANSFERASE"/>
    <property type="match status" value="1"/>
</dbReference>
<dbReference type="GO" id="GO:0008173">
    <property type="term" value="F:RNA methyltransferase activity"/>
    <property type="evidence" value="ECO:0007669"/>
    <property type="project" value="UniProtKB-ARBA"/>
</dbReference>
<evidence type="ECO:0000313" key="6">
    <source>
        <dbReference type="Proteomes" id="UP001224775"/>
    </source>
</evidence>
<protein>
    <recommendedName>
        <fullName evidence="4">tRNA N(3)-methylcytidine methyltransferase</fullName>
        <ecNumber evidence="4">2.1.1.-</ecNumber>
    </recommendedName>
</protein>
<keyword evidence="6" id="KW-1185">Reference proteome</keyword>
<dbReference type="Gene3D" id="3.40.50.150">
    <property type="entry name" value="Vaccinia Virus protein VP39"/>
    <property type="match status" value="1"/>
</dbReference>
<dbReference type="Proteomes" id="UP001224775">
    <property type="component" value="Unassembled WGS sequence"/>
</dbReference>
<sequence length="323" mass="36437">MVEYYDNDFSFEEHQLEMEGKLQSMPSTSETAEQDTIDDDEHVKLHPNTQAQCWDGFHTSHSTGNFFKPRRYIMKCFPCILDHCATEDSTRMGRPKRLVLEVGCGSGSSCLPILRNCAENTIILACDCSAKAVDVCKSVVQSSTDAKNFGAFVSDPSLESDESDTSFAQDVKRAHGQLMEETPTTIDDAVGLADIVLMVFVLSAVPPKRVPRFMKQIFDATKCGGKVCFRDYALYDLPMMRFKETHSVHSTCSDADGRTPRLYERGDGTLSRFFSLDTIRDIFESSGFIMEELRYATVFNDNRKTGERLKRAFVHAVFRKPQD</sequence>
<dbReference type="EMBL" id="JATAAI010000027">
    <property type="protein sequence ID" value="KAK1737035.1"/>
    <property type="molecule type" value="Genomic_DNA"/>
</dbReference>
<keyword evidence="2 4" id="KW-0489">Methyltransferase</keyword>
<name>A0AAD8Y0X7_9STRA</name>
<comment type="similarity">
    <text evidence="1 4">Belongs to the methyltransferase superfamily. METL family.</text>
</comment>
<comment type="function">
    <text evidence="4">S-adenosyl-L-methionine-dependent methyltransferase.</text>
</comment>
<comment type="caution">
    <text evidence="5">The sequence shown here is derived from an EMBL/GenBank/DDBJ whole genome shotgun (WGS) entry which is preliminary data.</text>
</comment>
<dbReference type="CDD" id="cd02440">
    <property type="entry name" value="AdoMet_MTases"/>
    <property type="match status" value="1"/>
</dbReference>
<evidence type="ECO:0000256" key="2">
    <source>
        <dbReference type="ARBA" id="ARBA00022603"/>
    </source>
</evidence>
<organism evidence="5 6">
    <name type="scientific">Skeletonema marinoi</name>
    <dbReference type="NCBI Taxonomy" id="267567"/>
    <lineage>
        <taxon>Eukaryota</taxon>
        <taxon>Sar</taxon>
        <taxon>Stramenopiles</taxon>
        <taxon>Ochrophyta</taxon>
        <taxon>Bacillariophyta</taxon>
        <taxon>Coscinodiscophyceae</taxon>
        <taxon>Thalassiosirophycidae</taxon>
        <taxon>Thalassiosirales</taxon>
        <taxon>Skeletonemataceae</taxon>
        <taxon>Skeletonema</taxon>
        <taxon>Skeletonema marinoi-dohrnii complex</taxon>
    </lineage>
</organism>
<dbReference type="GO" id="GO:0008757">
    <property type="term" value="F:S-adenosylmethionine-dependent methyltransferase activity"/>
    <property type="evidence" value="ECO:0007669"/>
    <property type="project" value="UniProtKB-ARBA"/>
</dbReference>
<proteinExistence type="inferred from homology"/>
<dbReference type="PIRSF" id="PIRSF037755">
    <property type="entry name" value="Mettl2_prd"/>
    <property type="match status" value="1"/>
</dbReference>
<dbReference type="PANTHER" id="PTHR22809">
    <property type="entry name" value="METHYLTRANSFERASE-RELATED"/>
    <property type="match status" value="1"/>
</dbReference>
<dbReference type="GO" id="GO:0032259">
    <property type="term" value="P:methylation"/>
    <property type="evidence" value="ECO:0007669"/>
    <property type="project" value="UniProtKB-KW"/>
</dbReference>
<dbReference type="AlphaFoldDB" id="A0AAD8Y0X7"/>
<reference evidence="5" key="1">
    <citation type="submission" date="2023-06" db="EMBL/GenBank/DDBJ databases">
        <title>Survivors Of The Sea: Transcriptome response of Skeletonema marinoi to long-term dormancy.</title>
        <authorList>
            <person name="Pinder M.I.M."/>
            <person name="Kourtchenko O."/>
            <person name="Robertson E.K."/>
            <person name="Larsson T."/>
            <person name="Maumus F."/>
            <person name="Osuna-Cruz C.M."/>
            <person name="Vancaester E."/>
            <person name="Stenow R."/>
            <person name="Vandepoele K."/>
            <person name="Ploug H."/>
            <person name="Bruchert V."/>
            <person name="Godhe A."/>
            <person name="Topel M."/>
        </authorList>
    </citation>
    <scope>NUCLEOTIDE SEQUENCE</scope>
    <source>
        <strain evidence="5">R05AC</strain>
    </source>
</reference>
<evidence type="ECO:0000256" key="4">
    <source>
        <dbReference type="PIRNR" id="PIRNR037755"/>
    </source>
</evidence>
<evidence type="ECO:0000256" key="3">
    <source>
        <dbReference type="ARBA" id="ARBA00022679"/>
    </source>
</evidence>
<dbReference type="SUPFAM" id="SSF53335">
    <property type="entry name" value="S-adenosyl-L-methionine-dependent methyltransferases"/>
    <property type="match status" value="1"/>
</dbReference>
<accession>A0AAD8Y0X7</accession>
<evidence type="ECO:0000313" key="5">
    <source>
        <dbReference type="EMBL" id="KAK1737035.1"/>
    </source>
</evidence>
<keyword evidence="3 4" id="KW-0808">Transferase</keyword>
<gene>
    <name evidence="5" type="ORF">QTG54_012480</name>
</gene>
<dbReference type="InterPro" id="IPR026113">
    <property type="entry name" value="METTL2/6/8-like"/>
</dbReference>
<evidence type="ECO:0000256" key="1">
    <source>
        <dbReference type="ARBA" id="ARBA00009725"/>
    </source>
</evidence>
<dbReference type="InterPro" id="IPR029063">
    <property type="entry name" value="SAM-dependent_MTases_sf"/>
</dbReference>